<feature type="region of interest" description="Disordered" evidence="1">
    <location>
        <begin position="61"/>
        <end position="184"/>
    </location>
</feature>
<proteinExistence type="predicted"/>
<protein>
    <submittedName>
        <fullName evidence="2">Uncharacterized protein</fullName>
    </submittedName>
</protein>
<feature type="compositionally biased region" description="Low complexity" evidence="1">
    <location>
        <begin position="127"/>
        <end position="138"/>
    </location>
</feature>
<evidence type="ECO:0000256" key="1">
    <source>
        <dbReference type="SAM" id="MobiDB-lite"/>
    </source>
</evidence>
<keyword evidence="3" id="KW-1185">Reference proteome</keyword>
<dbReference type="AlphaFoldDB" id="A0AAD6ZU83"/>
<feature type="compositionally biased region" description="Gly residues" evidence="1">
    <location>
        <begin position="114"/>
        <end position="126"/>
    </location>
</feature>
<feature type="compositionally biased region" description="Basic residues" evidence="1">
    <location>
        <begin position="162"/>
        <end position="171"/>
    </location>
</feature>
<feature type="non-terminal residue" evidence="2">
    <location>
        <position position="1"/>
    </location>
</feature>
<name>A0AAD6ZU83_9AGAR</name>
<dbReference type="Proteomes" id="UP001218218">
    <property type="component" value="Unassembled WGS sequence"/>
</dbReference>
<accession>A0AAD6ZU83</accession>
<sequence>GAQGGRDGTGVRNRGQWRGGCGCVTCVARGGHGRTRGEEVGKWARRRQRWMRAEGPVGYGKWDETGRGNGGSVATGVPEAAGVGSNGTGRTAHGTARGHSSGVGTGRARSQGSGEAGWDGRGGTDTGRGAKAGDAGTGVREGRGGCAELAGEDGGSQAWWRGRGRGRRGGRCGRSCSGGSGMGV</sequence>
<feature type="compositionally biased region" description="Low complexity" evidence="1">
    <location>
        <begin position="88"/>
        <end position="99"/>
    </location>
</feature>
<gene>
    <name evidence="2" type="ORF">DFH08DRAFT_1013366</name>
</gene>
<feature type="non-terminal residue" evidence="2">
    <location>
        <position position="184"/>
    </location>
</feature>
<evidence type="ECO:0000313" key="3">
    <source>
        <dbReference type="Proteomes" id="UP001218218"/>
    </source>
</evidence>
<organism evidence="2 3">
    <name type="scientific">Mycena albidolilacea</name>
    <dbReference type="NCBI Taxonomy" id="1033008"/>
    <lineage>
        <taxon>Eukaryota</taxon>
        <taxon>Fungi</taxon>
        <taxon>Dikarya</taxon>
        <taxon>Basidiomycota</taxon>
        <taxon>Agaricomycotina</taxon>
        <taxon>Agaricomycetes</taxon>
        <taxon>Agaricomycetidae</taxon>
        <taxon>Agaricales</taxon>
        <taxon>Marasmiineae</taxon>
        <taxon>Mycenaceae</taxon>
        <taxon>Mycena</taxon>
    </lineage>
</organism>
<dbReference type="EMBL" id="JARIHO010000027">
    <property type="protein sequence ID" value="KAJ7339852.1"/>
    <property type="molecule type" value="Genomic_DNA"/>
</dbReference>
<comment type="caution">
    <text evidence="2">The sequence shown here is derived from an EMBL/GenBank/DDBJ whole genome shotgun (WGS) entry which is preliminary data.</text>
</comment>
<reference evidence="2" key="1">
    <citation type="submission" date="2023-03" db="EMBL/GenBank/DDBJ databases">
        <title>Massive genome expansion in bonnet fungi (Mycena s.s.) driven by repeated elements and novel gene families across ecological guilds.</title>
        <authorList>
            <consortium name="Lawrence Berkeley National Laboratory"/>
            <person name="Harder C.B."/>
            <person name="Miyauchi S."/>
            <person name="Viragh M."/>
            <person name="Kuo A."/>
            <person name="Thoen E."/>
            <person name="Andreopoulos B."/>
            <person name="Lu D."/>
            <person name="Skrede I."/>
            <person name="Drula E."/>
            <person name="Henrissat B."/>
            <person name="Morin E."/>
            <person name="Kohler A."/>
            <person name="Barry K."/>
            <person name="LaButti K."/>
            <person name="Morin E."/>
            <person name="Salamov A."/>
            <person name="Lipzen A."/>
            <person name="Mereny Z."/>
            <person name="Hegedus B."/>
            <person name="Baldrian P."/>
            <person name="Stursova M."/>
            <person name="Weitz H."/>
            <person name="Taylor A."/>
            <person name="Grigoriev I.V."/>
            <person name="Nagy L.G."/>
            <person name="Martin F."/>
            <person name="Kauserud H."/>
        </authorList>
    </citation>
    <scope>NUCLEOTIDE SEQUENCE</scope>
    <source>
        <strain evidence="2">CBHHK002</strain>
    </source>
</reference>
<evidence type="ECO:0000313" key="2">
    <source>
        <dbReference type="EMBL" id="KAJ7339852.1"/>
    </source>
</evidence>